<evidence type="ECO:0000313" key="7">
    <source>
        <dbReference type="Proteomes" id="UP000092583"/>
    </source>
</evidence>
<dbReference type="InterPro" id="IPR009001">
    <property type="entry name" value="Transl_elong_EF1A/Init_IF2_C"/>
</dbReference>
<evidence type="ECO:0000313" key="6">
    <source>
        <dbReference type="EMBL" id="OCF55928.1"/>
    </source>
</evidence>
<evidence type="ECO:0000256" key="4">
    <source>
        <dbReference type="SAM" id="MobiDB-lite"/>
    </source>
</evidence>
<dbReference type="InterPro" id="IPR050055">
    <property type="entry name" value="EF-Tu_GTPase"/>
</dbReference>
<proteinExistence type="inferred from homology"/>
<dbReference type="GO" id="GO:0003746">
    <property type="term" value="F:translation elongation factor activity"/>
    <property type="evidence" value="ECO:0007669"/>
    <property type="project" value="TreeGrafter"/>
</dbReference>
<accession>A0A1B9IJS5</accession>
<dbReference type="InterPro" id="IPR027417">
    <property type="entry name" value="P-loop_NTPase"/>
</dbReference>
<dbReference type="OrthoDB" id="248233at2759"/>
<evidence type="ECO:0000256" key="2">
    <source>
        <dbReference type="ARBA" id="ARBA00022741"/>
    </source>
</evidence>
<dbReference type="SUPFAM" id="SSF52540">
    <property type="entry name" value="P-loop containing nucleoside triphosphate hydrolases"/>
    <property type="match status" value="1"/>
</dbReference>
<protein>
    <submittedName>
        <fullName evidence="6">GTP-binding protein 1</fullName>
    </submittedName>
</protein>
<dbReference type="STRING" id="1331196.A0A1B9IJS5"/>
<dbReference type="PANTHER" id="PTHR43721:SF9">
    <property type="entry name" value="GTP-BINDING PROTEIN 1"/>
    <property type="match status" value="1"/>
</dbReference>
<dbReference type="CDD" id="cd03708">
    <property type="entry name" value="GTPBP_III"/>
    <property type="match status" value="1"/>
</dbReference>
<dbReference type="CDD" id="cd03694">
    <property type="entry name" value="GTPBP_II"/>
    <property type="match status" value="1"/>
</dbReference>
<reference evidence="6 7" key="1">
    <citation type="submission" date="2013-07" db="EMBL/GenBank/DDBJ databases">
        <title>The Genome Sequence of Kwoniella mangroviensis CBS10435.</title>
        <authorList>
            <consortium name="The Broad Institute Genome Sequencing Platform"/>
            <person name="Cuomo C."/>
            <person name="Litvintseva A."/>
            <person name="Chen Y."/>
            <person name="Heitman J."/>
            <person name="Sun S."/>
            <person name="Springer D."/>
            <person name="Dromer F."/>
            <person name="Young S.K."/>
            <person name="Zeng Q."/>
            <person name="Gargeya S."/>
            <person name="Fitzgerald M."/>
            <person name="Abouelleil A."/>
            <person name="Alvarado L."/>
            <person name="Berlin A.M."/>
            <person name="Chapman S.B."/>
            <person name="Dewar J."/>
            <person name="Goldberg J."/>
            <person name="Griggs A."/>
            <person name="Gujja S."/>
            <person name="Hansen M."/>
            <person name="Howarth C."/>
            <person name="Imamovic A."/>
            <person name="Larimer J."/>
            <person name="McCowan C."/>
            <person name="Murphy C."/>
            <person name="Pearson M."/>
            <person name="Priest M."/>
            <person name="Roberts A."/>
            <person name="Saif S."/>
            <person name="Shea T."/>
            <person name="Sykes S."/>
            <person name="Wortman J."/>
            <person name="Nusbaum C."/>
            <person name="Birren B."/>
        </authorList>
    </citation>
    <scope>NUCLEOTIDE SEQUENCE [LARGE SCALE GENOMIC DNA]</scope>
    <source>
        <strain evidence="6 7">CBS 10435</strain>
    </source>
</reference>
<dbReference type="Pfam" id="PF00009">
    <property type="entry name" value="GTP_EFTU"/>
    <property type="match status" value="1"/>
</dbReference>
<dbReference type="GO" id="GO:0005525">
    <property type="term" value="F:GTP binding"/>
    <property type="evidence" value="ECO:0007669"/>
    <property type="project" value="UniProtKB-KW"/>
</dbReference>
<dbReference type="Gene3D" id="3.40.50.300">
    <property type="entry name" value="P-loop containing nucleotide triphosphate hydrolases"/>
    <property type="match status" value="1"/>
</dbReference>
<dbReference type="PANTHER" id="PTHR43721">
    <property type="entry name" value="ELONGATION FACTOR TU-RELATED"/>
    <property type="match status" value="1"/>
</dbReference>
<evidence type="ECO:0000256" key="3">
    <source>
        <dbReference type="ARBA" id="ARBA00023134"/>
    </source>
</evidence>
<comment type="similarity">
    <text evidence="1">Belongs to the TRAFAC class translation factor GTPase superfamily. Classic translation factor GTPase family. EF-Tu/EF-1A subfamily.</text>
</comment>
<dbReference type="InterPro" id="IPR000795">
    <property type="entry name" value="T_Tr_GTP-bd_dom"/>
</dbReference>
<feature type="compositionally biased region" description="Polar residues" evidence="4">
    <location>
        <begin position="106"/>
        <end position="117"/>
    </location>
</feature>
<dbReference type="InterPro" id="IPR004161">
    <property type="entry name" value="EFTu-like_2"/>
</dbReference>
<dbReference type="EMBL" id="KI669465">
    <property type="protein sequence ID" value="OCF55928.1"/>
    <property type="molecule type" value="Genomic_DNA"/>
</dbReference>
<feature type="domain" description="Tr-type G" evidence="5">
    <location>
        <begin position="181"/>
        <end position="439"/>
    </location>
</feature>
<evidence type="ECO:0000259" key="5">
    <source>
        <dbReference type="PROSITE" id="PS51722"/>
    </source>
</evidence>
<dbReference type="CDD" id="cd04165">
    <property type="entry name" value="GTPBP1_like"/>
    <property type="match status" value="1"/>
</dbReference>
<reference evidence="7" key="2">
    <citation type="submission" date="2013-12" db="EMBL/GenBank/DDBJ databases">
        <title>Evolution of pathogenesis and genome organization in the Tremellales.</title>
        <authorList>
            <person name="Cuomo C."/>
            <person name="Litvintseva A."/>
            <person name="Heitman J."/>
            <person name="Chen Y."/>
            <person name="Sun S."/>
            <person name="Springer D."/>
            <person name="Dromer F."/>
            <person name="Young S."/>
            <person name="Zeng Q."/>
            <person name="Chapman S."/>
            <person name="Gujja S."/>
            <person name="Saif S."/>
            <person name="Birren B."/>
        </authorList>
    </citation>
    <scope>NUCLEOTIDE SEQUENCE [LARGE SCALE GENOMIC DNA]</scope>
    <source>
        <strain evidence="7">CBS 10435</strain>
    </source>
</reference>
<dbReference type="FunFam" id="2.40.30.10:FF:000014">
    <property type="entry name" value="Probable GTP-binding protein 1"/>
    <property type="match status" value="1"/>
</dbReference>
<name>A0A1B9IJS5_9TREE</name>
<dbReference type="Gene3D" id="2.40.30.10">
    <property type="entry name" value="Translation factors"/>
    <property type="match status" value="2"/>
</dbReference>
<dbReference type="FunFam" id="3.40.50.300:FF:000091">
    <property type="entry name" value="Probable GTP-binding protein 1"/>
    <property type="match status" value="1"/>
</dbReference>
<dbReference type="Pfam" id="PF03144">
    <property type="entry name" value="GTP_EFTU_D2"/>
    <property type="match status" value="1"/>
</dbReference>
<gene>
    <name evidence="6" type="ORF">L486_06685</name>
</gene>
<evidence type="ECO:0000256" key="1">
    <source>
        <dbReference type="ARBA" id="ARBA00007249"/>
    </source>
</evidence>
<dbReference type="Proteomes" id="UP000092583">
    <property type="component" value="Unassembled WGS sequence"/>
</dbReference>
<dbReference type="PROSITE" id="PS51722">
    <property type="entry name" value="G_TR_2"/>
    <property type="match status" value="1"/>
</dbReference>
<dbReference type="InterPro" id="IPR009000">
    <property type="entry name" value="Transl_B-barrel_sf"/>
</dbReference>
<dbReference type="GO" id="GO:0003924">
    <property type="term" value="F:GTPase activity"/>
    <property type="evidence" value="ECO:0007669"/>
    <property type="project" value="InterPro"/>
</dbReference>
<organism evidence="6 7">
    <name type="scientific">Kwoniella mangroviensis CBS 10435</name>
    <dbReference type="NCBI Taxonomy" id="1331196"/>
    <lineage>
        <taxon>Eukaryota</taxon>
        <taxon>Fungi</taxon>
        <taxon>Dikarya</taxon>
        <taxon>Basidiomycota</taxon>
        <taxon>Agaricomycotina</taxon>
        <taxon>Tremellomycetes</taxon>
        <taxon>Tremellales</taxon>
        <taxon>Cryptococcaceae</taxon>
        <taxon>Kwoniella</taxon>
    </lineage>
</organism>
<keyword evidence="3" id="KW-0342">GTP-binding</keyword>
<keyword evidence="2" id="KW-0547">Nucleotide-binding</keyword>
<sequence length="632" mass="68539">MTTLKSFQAEIEAISHEKHIQSIKEAREAHAAAELARHHGKLPSTKNQPVIEVKVEDEKDEVAEISLEDLIISDDNNIDDLQSRLASKLLKGHGEQLISLGAHPSPQHTYTLSPSSTDDSKPIPTVGIPLSSAKLDKSIDKLRTVCQALKAELNELYRTNQDQSSHGCWLVRLTPRGVEEIMEVRVAVVGNVDAGKSTTLGVLTRGGLDDGRGKARVALFRHPHEIETGRTSSVGGEILGFSSTGQPVIPTSHITDNAEGHNHALAAAKREKLGWEEICKRAAKVVSFIDLAGHERYFKTTLYGLSGCAPDYVMLMVGGNAGLIGMSKEHLGVALALNVPIAVCVTKADSNSPSQIDMTPPKILEQTVNMLTKVLRSPGCRRIPVFVNTAQEAVDCARYLGQPLGSGGRLCPIFMVSNVTGHNLPMLRTFLNCLPSSQSDDKYVVDAPFEFQISDVFSVPFVGTVVSGVITSGTVHANDAVLLGPDSVGQFMPTAVKTIQRKRASVNSGEAGQSVSFALKRIRRTQVRKGMVLIGKTENPPKAVKRFEGMVMVLHHASTIQPKYQAMMHCGAIRQTVRIVSLDHPSGLIRTGDRAKCVFEFISHTEFLKEGQLILLREAKTKVLGVVTKVLP</sequence>
<dbReference type="SUPFAM" id="SSF50465">
    <property type="entry name" value="EF-Tu/eEF-1alpha/eIF2-gamma C-terminal domain"/>
    <property type="match status" value="1"/>
</dbReference>
<dbReference type="AlphaFoldDB" id="A0A1B9IJS5"/>
<feature type="region of interest" description="Disordered" evidence="4">
    <location>
        <begin position="100"/>
        <end position="122"/>
    </location>
</feature>
<dbReference type="SUPFAM" id="SSF50447">
    <property type="entry name" value="Translation proteins"/>
    <property type="match status" value="1"/>
</dbReference>
<keyword evidence="7" id="KW-1185">Reference proteome</keyword>
<dbReference type="InterPro" id="IPR035531">
    <property type="entry name" value="GTPBP1-like"/>
</dbReference>